<sequence length="254" mass="28082">MTTARPHDRAPTTRADRHDPAMPGDAVARIVVVVPVRNEGRLLPECLAALARAAARVDVRVRIQLVLDACTDESEQVPPPEVEVMRVEERNVGAARARGFLHAGAACGAETWFATTDADSQVDELWLRRQLDYARAGSDVVAGIVEVRDWAPHTPATRRRYEDEYRTSGPHGHIHGANLGFRADAYWRVDGFQQLRTGEDVDLVTRMVADGARIAWAEDVRVITSARRVGRAPQGFAAHLRRIESSPSTQRRSA</sequence>
<comment type="caution">
    <text evidence="12">The sequence shown here is derived from an EMBL/GenBank/DDBJ whole genome shotgun (WGS) entry which is preliminary data.</text>
</comment>
<reference evidence="12 13" key="1">
    <citation type="submission" date="2019-07" db="EMBL/GenBank/DDBJ databases">
        <title>Whole genome shotgun sequence of Nocardia ninae NBRC 108245.</title>
        <authorList>
            <person name="Hosoyama A."/>
            <person name="Uohara A."/>
            <person name="Ohji S."/>
            <person name="Ichikawa N."/>
        </authorList>
    </citation>
    <scope>NUCLEOTIDE SEQUENCE [LARGE SCALE GENOMIC DNA]</scope>
    <source>
        <strain evidence="12 13">NBRC 108245</strain>
    </source>
</reference>
<feature type="domain" description="Glycosyltransferase 2-like" evidence="11">
    <location>
        <begin position="32"/>
        <end position="186"/>
    </location>
</feature>
<dbReference type="AlphaFoldDB" id="A0A511MEU2"/>
<dbReference type="Proteomes" id="UP000321424">
    <property type="component" value="Unassembled WGS sequence"/>
</dbReference>
<evidence type="ECO:0000313" key="12">
    <source>
        <dbReference type="EMBL" id="GEM39175.1"/>
    </source>
</evidence>
<evidence type="ECO:0000259" key="11">
    <source>
        <dbReference type="Pfam" id="PF00535"/>
    </source>
</evidence>
<feature type="region of interest" description="Disordered" evidence="10">
    <location>
        <begin position="1"/>
        <end position="21"/>
    </location>
</feature>
<evidence type="ECO:0000313" key="13">
    <source>
        <dbReference type="Proteomes" id="UP000321424"/>
    </source>
</evidence>
<comment type="subcellular location">
    <subcellularLocation>
        <location evidence="1">Cell membrane</location>
    </subcellularLocation>
</comment>
<dbReference type="PANTHER" id="PTHR43646">
    <property type="entry name" value="GLYCOSYLTRANSFERASE"/>
    <property type="match status" value="1"/>
</dbReference>
<keyword evidence="5" id="KW-0472">Membrane</keyword>
<dbReference type="InterPro" id="IPR029044">
    <property type="entry name" value="Nucleotide-diphossugar_trans"/>
</dbReference>
<dbReference type="SUPFAM" id="SSF53448">
    <property type="entry name" value="Nucleotide-diphospho-sugar transferases"/>
    <property type="match status" value="1"/>
</dbReference>
<proteinExistence type="inferred from homology"/>
<evidence type="ECO:0000256" key="6">
    <source>
        <dbReference type="ARBA" id="ARBA00037281"/>
    </source>
</evidence>
<dbReference type="Gene3D" id="3.90.550.10">
    <property type="entry name" value="Spore Coat Polysaccharide Biosynthesis Protein SpsA, Chain A"/>
    <property type="match status" value="1"/>
</dbReference>
<dbReference type="GO" id="GO:0016757">
    <property type="term" value="F:glycosyltransferase activity"/>
    <property type="evidence" value="ECO:0007669"/>
    <property type="project" value="UniProtKB-KW"/>
</dbReference>
<keyword evidence="2" id="KW-1003">Cell membrane</keyword>
<comment type="similarity">
    <text evidence="8">Belongs to the glycosyltransferase 2 family. CrtQ subfamily.</text>
</comment>
<evidence type="ECO:0000256" key="8">
    <source>
        <dbReference type="ARBA" id="ARBA00038120"/>
    </source>
</evidence>
<evidence type="ECO:0000256" key="10">
    <source>
        <dbReference type="SAM" id="MobiDB-lite"/>
    </source>
</evidence>
<keyword evidence="4 12" id="KW-0808">Transferase</keyword>
<evidence type="ECO:0000256" key="2">
    <source>
        <dbReference type="ARBA" id="ARBA00022475"/>
    </source>
</evidence>
<evidence type="ECO:0000256" key="9">
    <source>
        <dbReference type="ARBA" id="ARBA00040345"/>
    </source>
</evidence>
<evidence type="ECO:0000256" key="4">
    <source>
        <dbReference type="ARBA" id="ARBA00022679"/>
    </source>
</evidence>
<feature type="compositionally biased region" description="Basic and acidic residues" evidence="10">
    <location>
        <begin position="1"/>
        <end position="20"/>
    </location>
</feature>
<keyword evidence="13" id="KW-1185">Reference proteome</keyword>
<dbReference type="GO" id="GO:0005886">
    <property type="term" value="C:plasma membrane"/>
    <property type="evidence" value="ECO:0007669"/>
    <property type="project" value="UniProtKB-SubCell"/>
</dbReference>
<evidence type="ECO:0000256" key="3">
    <source>
        <dbReference type="ARBA" id="ARBA00022676"/>
    </source>
</evidence>
<evidence type="ECO:0000256" key="5">
    <source>
        <dbReference type="ARBA" id="ARBA00023136"/>
    </source>
</evidence>
<dbReference type="Pfam" id="PF00535">
    <property type="entry name" value="Glycos_transf_2"/>
    <property type="match status" value="1"/>
</dbReference>
<protein>
    <recommendedName>
        <fullName evidence="9">4,4'-diaponeurosporenoate glycosyltransferase</fullName>
    </recommendedName>
</protein>
<keyword evidence="3" id="KW-0328">Glycosyltransferase</keyword>
<comment type="pathway">
    <text evidence="7">Carotenoid biosynthesis; staphyloxanthin biosynthesis; staphyloxanthin from farnesyl diphosphate: step 4/5.</text>
</comment>
<accession>A0A511MEU2</accession>
<dbReference type="PANTHER" id="PTHR43646:SF2">
    <property type="entry name" value="GLYCOSYLTRANSFERASE 2-LIKE DOMAIN-CONTAINING PROTEIN"/>
    <property type="match status" value="1"/>
</dbReference>
<evidence type="ECO:0000256" key="7">
    <source>
        <dbReference type="ARBA" id="ARBA00037904"/>
    </source>
</evidence>
<evidence type="ECO:0000256" key="1">
    <source>
        <dbReference type="ARBA" id="ARBA00004236"/>
    </source>
</evidence>
<comment type="function">
    <text evidence="6">Catalyzes the glycosylation of 4,4'-diaponeurosporenoate, i.e. the esterification of glucose at the C1'' position with the carboxyl group of 4,4'-diaponeurosporenic acid, to form glycosyl-4,4'-diaponeurosporenoate. This is a step in the biosynthesis of staphyloxanthin, an orange pigment present in most staphylococci strains.</text>
</comment>
<name>A0A511MEU2_9NOCA</name>
<dbReference type="EMBL" id="BJXA01000022">
    <property type="protein sequence ID" value="GEM39175.1"/>
    <property type="molecule type" value="Genomic_DNA"/>
</dbReference>
<dbReference type="InterPro" id="IPR001173">
    <property type="entry name" value="Glyco_trans_2-like"/>
</dbReference>
<gene>
    <name evidence="12" type="ORF">NN4_36940</name>
</gene>
<organism evidence="12 13">
    <name type="scientific">Nocardia ninae NBRC 108245</name>
    <dbReference type="NCBI Taxonomy" id="1210091"/>
    <lineage>
        <taxon>Bacteria</taxon>
        <taxon>Bacillati</taxon>
        <taxon>Actinomycetota</taxon>
        <taxon>Actinomycetes</taxon>
        <taxon>Mycobacteriales</taxon>
        <taxon>Nocardiaceae</taxon>
        <taxon>Nocardia</taxon>
    </lineage>
</organism>